<evidence type="ECO:0000313" key="1">
    <source>
        <dbReference type="EMBL" id="GCC34793.1"/>
    </source>
</evidence>
<comment type="caution">
    <text evidence="1">The sequence shown here is derived from an EMBL/GenBank/DDBJ whole genome shotgun (WGS) entry which is preliminary data.</text>
</comment>
<dbReference type="Proteomes" id="UP000287033">
    <property type="component" value="Unassembled WGS sequence"/>
</dbReference>
<keyword evidence="2" id="KW-1185">Reference proteome</keyword>
<reference evidence="1 2" key="1">
    <citation type="journal article" date="2018" name="Nat. Ecol. Evol.">
        <title>Shark genomes provide insights into elasmobranch evolution and the origin of vertebrates.</title>
        <authorList>
            <person name="Hara Y"/>
            <person name="Yamaguchi K"/>
            <person name="Onimaru K"/>
            <person name="Kadota M"/>
            <person name="Koyanagi M"/>
            <person name="Keeley SD"/>
            <person name="Tatsumi K"/>
            <person name="Tanaka K"/>
            <person name="Motone F"/>
            <person name="Kageyama Y"/>
            <person name="Nozu R"/>
            <person name="Adachi N"/>
            <person name="Nishimura O"/>
            <person name="Nakagawa R"/>
            <person name="Tanegashima C"/>
            <person name="Kiyatake I"/>
            <person name="Matsumoto R"/>
            <person name="Murakumo K"/>
            <person name="Nishida K"/>
            <person name="Terakita A"/>
            <person name="Kuratani S"/>
            <person name="Sato K"/>
            <person name="Hyodo S Kuraku.S."/>
        </authorList>
    </citation>
    <scope>NUCLEOTIDE SEQUENCE [LARGE SCALE GENOMIC DNA]</scope>
</reference>
<protein>
    <submittedName>
        <fullName evidence="1">Uncharacterized protein</fullName>
    </submittedName>
</protein>
<name>A0A401SWN7_CHIPU</name>
<dbReference type="EMBL" id="BEZZ01000631">
    <property type="protein sequence ID" value="GCC34793.1"/>
    <property type="molecule type" value="Genomic_DNA"/>
</dbReference>
<organism evidence="1 2">
    <name type="scientific">Chiloscyllium punctatum</name>
    <name type="common">Brownbanded bambooshark</name>
    <name type="synonym">Hemiscyllium punctatum</name>
    <dbReference type="NCBI Taxonomy" id="137246"/>
    <lineage>
        <taxon>Eukaryota</taxon>
        <taxon>Metazoa</taxon>
        <taxon>Chordata</taxon>
        <taxon>Craniata</taxon>
        <taxon>Vertebrata</taxon>
        <taxon>Chondrichthyes</taxon>
        <taxon>Elasmobranchii</taxon>
        <taxon>Galeomorphii</taxon>
        <taxon>Galeoidea</taxon>
        <taxon>Orectolobiformes</taxon>
        <taxon>Hemiscylliidae</taxon>
        <taxon>Chiloscyllium</taxon>
    </lineage>
</organism>
<gene>
    <name evidence="1" type="ORF">chiPu_0013269</name>
</gene>
<accession>A0A401SWN7</accession>
<evidence type="ECO:0000313" key="2">
    <source>
        <dbReference type="Proteomes" id="UP000287033"/>
    </source>
</evidence>
<proteinExistence type="predicted"/>
<sequence>MGLVTWRQNFQINWKSLELKSRAKQILKFTCRTPKHFCILNWQEMALLTTVPSLTQSLEKFKQFSTLTKSKSCNYIG</sequence>
<dbReference type="AlphaFoldDB" id="A0A401SWN7"/>